<evidence type="ECO:0000256" key="2">
    <source>
        <dbReference type="ARBA" id="ARBA00022448"/>
    </source>
</evidence>
<feature type="domain" description="Solute-binding protein family 5" evidence="6">
    <location>
        <begin position="100"/>
        <end position="476"/>
    </location>
</feature>
<comment type="caution">
    <text evidence="7">The sequence shown here is derived from an EMBL/GenBank/DDBJ whole genome shotgun (WGS) entry which is preliminary data.</text>
</comment>
<reference evidence="7" key="2">
    <citation type="submission" date="2021-04" db="EMBL/GenBank/DDBJ databases">
        <authorList>
            <person name="Gilroy R."/>
        </authorList>
    </citation>
    <scope>NUCLEOTIDE SEQUENCE</scope>
    <source>
        <strain evidence="7">CHK198-12963</strain>
    </source>
</reference>
<feature type="compositionally biased region" description="Low complexity" evidence="4">
    <location>
        <begin position="33"/>
        <end position="50"/>
    </location>
</feature>
<dbReference type="InterPro" id="IPR030678">
    <property type="entry name" value="Peptide/Ni-bd"/>
</dbReference>
<name>A0A9D2PRL0_9FIRM</name>
<dbReference type="GO" id="GO:0042597">
    <property type="term" value="C:periplasmic space"/>
    <property type="evidence" value="ECO:0007669"/>
    <property type="project" value="UniProtKB-ARBA"/>
</dbReference>
<dbReference type="Gene3D" id="3.90.76.10">
    <property type="entry name" value="Dipeptide-binding Protein, Domain 1"/>
    <property type="match status" value="1"/>
</dbReference>
<reference evidence="7" key="1">
    <citation type="journal article" date="2021" name="PeerJ">
        <title>Extensive microbial diversity within the chicken gut microbiome revealed by metagenomics and culture.</title>
        <authorList>
            <person name="Gilroy R."/>
            <person name="Ravi A."/>
            <person name="Getino M."/>
            <person name="Pursley I."/>
            <person name="Horton D.L."/>
            <person name="Alikhan N.F."/>
            <person name="Baker D."/>
            <person name="Gharbi K."/>
            <person name="Hall N."/>
            <person name="Watson M."/>
            <person name="Adriaenssens E.M."/>
            <person name="Foster-Nyarko E."/>
            <person name="Jarju S."/>
            <person name="Secka A."/>
            <person name="Antonio M."/>
            <person name="Oren A."/>
            <person name="Chaudhuri R.R."/>
            <person name="La Ragione R."/>
            <person name="Hildebrand F."/>
            <person name="Pallen M.J."/>
        </authorList>
    </citation>
    <scope>NUCLEOTIDE SEQUENCE</scope>
    <source>
        <strain evidence="7">CHK198-12963</strain>
    </source>
</reference>
<dbReference type="PANTHER" id="PTHR30290:SF9">
    <property type="entry name" value="OLIGOPEPTIDE-BINDING PROTEIN APPA"/>
    <property type="match status" value="1"/>
</dbReference>
<evidence type="ECO:0000259" key="6">
    <source>
        <dbReference type="Pfam" id="PF00496"/>
    </source>
</evidence>
<dbReference type="GO" id="GO:0015833">
    <property type="term" value="P:peptide transport"/>
    <property type="evidence" value="ECO:0007669"/>
    <property type="project" value="TreeGrafter"/>
</dbReference>
<dbReference type="Proteomes" id="UP000823863">
    <property type="component" value="Unassembled WGS sequence"/>
</dbReference>
<evidence type="ECO:0000256" key="5">
    <source>
        <dbReference type="SAM" id="SignalP"/>
    </source>
</evidence>
<dbReference type="SUPFAM" id="SSF53850">
    <property type="entry name" value="Periplasmic binding protein-like II"/>
    <property type="match status" value="1"/>
</dbReference>
<evidence type="ECO:0000256" key="3">
    <source>
        <dbReference type="ARBA" id="ARBA00022729"/>
    </source>
</evidence>
<evidence type="ECO:0000256" key="4">
    <source>
        <dbReference type="SAM" id="MobiDB-lite"/>
    </source>
</evidence>
<dbReference type="InterPro" id="IPR000914">
    <property type="entry name" value="SBP_5_dom"/>
</dbReference>
<dbReference type="PROSITE" id="PS51257">
    <property type="entry name" value="PROKAR_LIPOPROTEIN"/>
    <property type="match status" value="1"/>
</dbReference>
<dbReference type="Gene3D" id="3.40.190.10">
    <property type="entry name" value="Periplasmic binding protein-like II"/>
    <property type="match status" value="1"/>
</dbReference>
<dbReference type="PIRSF" id="PIRSF002741">
    <property type="entry name" value="MppA"/>
    <property type="match status" value="1"/>
</dbReference>
<comment type="similarity">
    <text evidence="1">Belongs to the bacterial solute-binding protein 5 family.</text>
</comment>
<gene>
    <name evidence="7" type="ORF">H9931_04475</name>
</gene>
<keyword evidence="3 5" id="KW-0732">Signal</keyword>
<feature type="signal peptide" evidence="5">
    <location>
        <begin position="1"/>
        <end position="20"/>
    </location>
</feature>
<feature type="region of interest" description="Disordered" evidence="4">
    <location>
        <begin position="33"/>
        <end position="54"/>
    </location>
</feature>
<dbReference type="GO" id="GO:1904680">
    <property type="term" value="F:peptide transmembrane transporter activity"/>
    <property type="evidence" value="ECO:0007669"/>
    <property type="project" value="TreeGrafter"/>
</dbReference>
<organism evidence="7 8">
    <name type="scientific">Candidatus Enterocloster excrementigallinarum</name>
    <dbReference type="NCBI Taxonomy" id="2838558"/>
    <lineage>
        <taxon>Bacteria</taxon>
        <taxon>Bacillati</taxon>
        <taxon>Bacillota</taxon>
        <taxon>Clostridia</taxon>
        <taxon>Lachnospirales</taxon>
        <taxon>Lachnospiraceae</taxon>
        <taxon>Enterocloster</taxon>
    </lineage>
</organism>
<proteinExistence type="inferred from homology"/>
<dbReference type="PANTHER" id="PTHR30290">
    <property type="entry name" value="PERIPLASMIC BINDING COMPONENT OF ABC TRANSPORTER"/>
    <property type="match status" value="1"/>
</dbReference>
<dbReference type="InterPro" id="IPR039424">
    <property type="entry name" value="SBP_5"/>
</dbReference>
<feature type="chain" id="PRO_5039192462" evidence="5">
    <location>
        <begin position="21"/>
        <end position="563"/>
    </location>
</feature>
<dbReference type="Gene3D" id="3.10.105.10">
    <property type="entry name" value="Dipeptide-binding Protein, Domain 3"/>
    <property type="match status" value="1"/>
</dbReference>
<keyword evidence="2" id="KW-0813">Transport</keyword>
<dbReference type="EMBL" id="DWWB01000020">
    <property type="protein sequence ID" value="HJC65962.1"/>
    <property type="molecule type" value="Genomic_DNA"/>
</dbReference>
<protein>
    <submittedName>
        <fullName evidence="7">ABC transporter substrate-binding protein</fullName>
    </submittedName>
</protein>
<dbReference type="AlphaFoldDB" id="A0A9D2PRL0"/>
<dbReference type="Pfam" id="PF00496">
    <property type="entry name" value="SBP_bac_5"/>
    <property type="match status" value="1"/>
</dbReference>
<sequence>MKKKKLKLLAVSALTAALLAGCSSDMFNSDSSGSSAAGSSEAGESAEGGETAAQADSSTLNVGLYSDIISLDSAFAYDFTTNPVVSQITEGLLYYDENNELQPYLCESWEEVDSTTYVYNVRSDVTFSDGTPMTMEDVLFSVNRYRDPELASYLLWMYDNVDTIEQTGDWQFTVKLTQPDALWKHTFATTAGMIHSKAYVESHPDDYGTAAGGVLGTGPYVYESWDVGNQITMSYNENWWNKEAGEPQIKNINFLIITEDTTRVLASTSGQIDINLSQPVDMLSDLEEAEGVSLVQIPSWGLEFLSFNCAKAPFDDVNVRRAIACAIDNQSLADNVVKEFGTLCNSMPVPESLFLFEQDAWMEYQETCEDYDYDMERAKEFLAQSAYPDGFSCTITVDQKSITNSVALVVQQQLAQLGIEATIEKVSNDEVVALQFGSGIDENGVRPYDIAIFEWSSDFPDPSGVLTPLYMSTNAGDGGSNSCAYQNSEVDELLLAQASSTDDAERTQLMFQALDIINDEVPNYIWTHQNWLFGVNDRITGGISQLTGSWFWNFYVKNITVAQ</sequence>
<dbReference type="CDD" id="cd00995">
    <property type="entry name" value="PBP2_NikA_DppA_OppA_like"/>
    <property type="match status" value="1"/>
</dbReference>
<evidence type="ECO:0000313" key="7">
    <source>
        <dbReference type="EMBL" id="HJC65962.1"/>
    </source>
</evidence>
<evidence type="ECO:0000313" key="8">
    <source>
        <dbReference type="Proteomes" id="UP000823863"/>
    </source>
</evidence>
<evidence type="ECO:0000256" key="1">
    <source>
        <dbReference type="ARBA" id="ARBA00005695"/>
    </source>
</evidence>
<accession>A0A9D2PRL0</accession>
<dbReference type="GO" id="GO:0043190">
    <property type="term" value="C:ATP-binding cassette (ABC) transporter complex"/>
    <property type="evidence" value="ECO:0007669"/>
    <property type="project" value="InterPro"/>
</dbReference>